<evidence type="ECO:0000256" key="2">
    <source>
        <dbReference type="ARBA" id="ARBA00006024"/>
    </source>
</evidence>
<dbReference type="InterPro" id="IPR051949">
    <property type="entry name" value="Cation_Transport_ATPase"/>
</dbReference>
<evidence type="ECO:0000256" key="5">
    <source>
        <dbReference type="ARBA" id="ARBA00022741"/>
    </source>
</evidence>
<dbReference type="InterPro" id="IPR059000">
    <property type="entry name" value="ATPase_P-type_domA"/>
</dbReference>
<keyword evidence="7" id="KW-0460">Magnesium</keyword>
<dbReference type="RefSeq" id="WP_123215526.1">
    <property type="nucleotide sequence ID" value="NZ_RJTM01000057.1"/>
</dbReference>
<keyword evidence="10 11" id="KW-0472">Membrane</keyword>
<dbReference type="GO" id="GO:0005886">
    <property type="term" value="C:plasma membrane"/>
    <property type="evidence" value="ECO:0007669"/>
    <property type="project" value="UniProtKB-SubCell"/>
</dbReference>
<feature type="transmembrane region" description="Helical" evidence="11">
    <location>
        <begin position="267"/>
        <end position="286"/>
    </location>
</feature>
<dbReference type="CDD" id="cd07551">
    <property type="entry name" value="P-type_ATPase_HM_ZosA_PfeT-like"/>
    <property type="match status" value="1"/>
</dbReference>
<dbReference type="NCBIfam" id="TIGR01494">
    <property type="entry name" value="ATPase_P-type"/>
    <property type="match status" value="1"/>
</dbReference>
<evidence type="ECO:0000256" key="3">
    <source>
        <dbReference type="ARBA" id="ARBA00022692"/>
    </source>
</evidence>
<dbReference type="InterPro" id="IPR001757">
    <property type="entry name" value="P_typ_ATPase"/>
</dbReference>
<keyword evidence="11" id="KW-1003">Cell membrane</keyword>
<dbReference type="GO" id="GO:0016887">
    <property type="term" value="F:ATP hydrolysis activity"/>
    <property type="evidence" value="ECO:0007669"/>
    <property type="project" value="InterPro"/>
</dbReference>
<feature type="transmembrane region" description="Helical" evidence="11">
    <location>
        <begin position="298"/>
        <end position="322"/>
    </location>
</feature>
<name>A0A3N0ELI9_SINP1</name>
<dbReference type="PANTHER" id="PTHR43079">
    <property type="entry name" value="PROBABLE CADMIUM/ZINC-TRANSPORTING ATPASE HMA1"/>
    <property type="match status" value="1"/>
</dbReference>
<dbReference type="InterPro" id="IPR044492">
    <property type="entry name" value="P_typ_ATPase_HD_dom"/>
</dbReference>
<organism evidence="13 14">
    <name type="scientific">Sinomicrobium pectinilyticum</name>
    <dbReference type="NCBI Taxonomy" id="1084421"/>
    <lineage>
        <taxon>Bacteria</taxon>
        <taxon>Pseudomonadati</taxon>
        <taxon>Bacteroidota</taxon>
        <taxon>Flavobacteriia</taxon>
        <taxon>Flavobacteriales</taxon>
        <taxon>Flavobacteriaceae</taxon>
        <taxon>Sinomicrobium</taxon>
    </lineage>
</organism>
<feature type="domain" description="P-type ATPase A" evidence="12">
    <location>
        <begin position="133"/>
        <end position="247"/>
    </location>
</feature>
<dbReference type="EMBL" id="RJTM01000057">
    <property type="protein sequence ID" value="RNL88766.1"/>
    <property type="molecule type" value="Genomic_DNA"/>
</dbReference>
<dbReference type="PROSITE" id="PS00154">
    <property type="entry name" value="ATPASE_E1_E2"/>
    <property type="match status" value="1"/>
</dbReference>
<feature type="transmembrane region" description="Helical" evidence="11">
    <location>
        <begin position="639"/>
        <end position="658"/>
    </location>
</feature>
<dbReference type="InterPro" id="IPR023214">
    <property type="entry name" value="HAD_sf"/>
</dbReference>
<dbReference type="InterPro" id="IPR018303">
    <property type="entry name" value="ATPase_P-typ_P_site"/>
</dbReference>
<dbReference type="InterPro" id="IPR027256">
    <property type="entry name" value="P-typ_ATPase_IB"/>
</dbReference>
<dbReference type="Pfam" id="PF00702">
    <property type="entry name" value="Hydrolase"/>
    <property type="match status" value="1"/>
</dbReference>
<evidence type="ECO:0000313" key="13">
    <source>
        <dbReference type="EMBL" id="RNL88766.1"/>
    </source>
</evidence>
<dbReference type="Gene3D" id="2.70.150.10">
    <property type="entry name" value="Calcium-transporting ATPase, cytoplasmic transduction domain A"/>
    <property type="match status" value="1"/>
</dbReference>
<dbReference type="InterPro" id="IPR023299">
    <property type="entry name" value="ATPase_P-typ_cyto_dom_N"/>
</dbReference>
<proteinExistence type="inferred from homology"/>
<dbReference type="SFLD" id="SFLDG00002">
    <property type="entry name" value="C1.7:_P-type_atpase_like"/>
    <property type="match status" value="1"/>
</dbReference>
<evidence type="ECO:0000256" key="8">
    <source>
        <dbReference type="ARBA" id="ARBA00022967"/>
    </source>
</evidence>
<dbReference type="AlphaFoldDB" id="A0A3N0ELI9"/>
<evidence type="ECO:0000256" key="11">
    <source>
        <dbReference type="RuleBase" id="RU362081"/>
    </source>
</evidence>
<accession>A0A3N0ELI9</accession>
<dbReference type="GO" id="GO:0046872">
    <property type="term" value="F:metal ion binding"/>
    <property type="evidence" value="ECO:0007669"/>
    <property type="project" value="UniProtKB-KW"/>
</dbReference>
<gene>
    <name evidence="13" type="ORF">ED312_08275</name>
</gene>
<feature type="transmembrane region" description="Helical" evidence="11">
    <location>
        <begin position="614"/>
        <end position="633"/>
    </location>
</feature>
<dbReference type="InterPro" id="IPR036412">
    <property type="entry name" value="HAD-like_sf"/>
</dbReference>
<dbReference type="SFLD" id="SFLDF00027">
    <property type="entry name" value="p-type_atpase"/>
    <property type="match status" value="1"/>
</dbReference>
<dbReference type="GO" id="GO:0019829">
    <property type="term" value="F:ATPase-coupled monoatomic cation transmembrane transporter activity"/>
    <property type="evidence" value="ECO:0007669"/>
    <property type="project" value="InterPro"/>
</dbReference>
<dbReference type="SUPFAM" id="SSF81665">
    <property type="entry name" value="Calcium ATPase, transmembrane domain M"/>
    <property type="match status" value="1"/>
</dbReference>
<evidence type="ECO:0000256" key="1">
    <source>
        <dbReference type="ARBA" id="ARBA00004141"/>
    </source>
</evidence>
<reference evidence="13 14" key="1">
    <citation type="submission" date="2018-10" db="EMBL/GenBank/DDBJ databases">
        <title>Sinomicrobium pectinilyticum sp. nov., a pectinase-producing bacterium isolated from alkaline and saline soil, and emended description of the genus Sinomicrobium.</title>
        <authorList>
            <person name="Cheng B."/>
            <person name="Li C."/>
            <person name="Lai Q."/>
            <person name="Du M."/>
            <person name="Shao Z."/>
            <person name="Xu P."/>
            <person name="Yang C."/>
        </authorList>
    </citation>
    <scope>NUCLEOTIDE SEQUENCE [LARGE SCALE GENOMIC DNA]</scope>
    <source>
        <strain evidence="13 14">5DNS001</strain>
    </source>
</reference>
<dbReference type="PANTHER" id="PTHR43079:SF1">
    <property type="entry name" value="CADMIUM_ZINC-TRANSPORTING ATPASE HMA1, CHLOROPLASTIC-RELATED"/>
    <property type="match status" value="1"/>
</dbReference>
<keyword evidence="3 11" id="KW-0812">Transmembrane</keyword>
<evidence type="ECO:0000256" key="7">
    <source>
        <dbReference type="ARBA" id="ARBA00022842"/>
    </source>
</evidence>
<sequence>MASHTHNNECNHDHNHSGIFGKNTELVFSLICGTLLLTGFLLNKLTGLSGYDLYLYIPAYFFGGFYATKEAFEKIRKGEFEIDFLMLVAAIGAAILDKWAEGALLLFLFSLGHSLEHYAMNKARNSIKALGNLSPKTALVKRNGKNEEIPVEDLAIGDLILVKPNSKIPADGVIIKGKSSVDQAAITGESIPVDKIPAENAEELSDFSTVPGESKAFTGTINGNSALEVRVLKLSKDSTLSRLVALVSQAEAKQSPTQQFTKKFERIFVPSVILLVIALCFAYLVIDEPFSTSFYRAMTVLVAASPCALAISTPSAVLSGVARAAQAGVLIKGGKALENLGSLSAIAFDKTGTLTEGKPRLTHVAPSEGISKEDFLNCVLAIERQSDHPLARAIVRDIPAMLQGTATDTEDATDIEALQGKGIKATYEGETVYIGNPALFEEDLKDILPDTVKSRISDFQQQGYTTMLAKKGNTFLGILTLMDTPRETAKATLLALKDSGIRRMVMLTGDNQKVADAIAVQTGLTDAYGDLLPEDKVKAIRELRQKEAQIAMVGDGVNDAPAMANSTVGIAMGAAGSDVALETADIALMDDKLEKLPFVIGLSRKSRQIIRQNLFISLGIVLFLIPSAIIGFTGIGPTVAIHEGSTLIVVINALRLLAYKR</sequence>
<protein>
    <submittedName>
        <fullName evidence="13">Heavy metal translocating P-type ATPase</fullName>
    </submittedName>
</protein>
<comment type="subcellular location">
    <subcellularLocation>
        <location evidence="11">Cell membrane</location>
    </subcellularLocation>
    <subcellularLocation>
        <location evidence="1">Membrane</location>
        <topology evidence="1">Multi-pass membrane protein</topology>
    </subcellularLocation>
</comment>
<dbReference type="GO" id="GO:0030001">
    <property type="term" value="P:metal ion transport"/>
    <property type="evidence" value="ECO:0007669"/>
    <property type="project" value="UniProtKB-ARBA"/>
</dbReference>
<dbReference type="PRINTS" id="PR00941">
    <property type="entry name" value="CDATPASE"/>
</dbReference>
<comment type="caution">
    <text evidence="13">The sequence shown here is derived from an EMBL/GenBank/DDBJ whole genome shotgun (WGS) entry which is preliminary data.</text>
</comment>
<dbReference type="SUPFAM" id="SSF81653">
    <property type="entry name" value="Calcium ATPase, transduction domain A"/>
    <property type="match status" value="1"/>
</dbReference>
<keyword evidence="9 11" id="KW-1133">Transmembrane helix</keyword>
<dbReference type="Proteomes" id="UP000267469">
    <property type="component" value="Unassembled WGS sequence"/>
</dbReference>
<dbReference type="SFLD" id="SFLDS00003">
    <property type="entry name" value="Haloacid_Dehalogenase"/>
    <property type="match status" value="1"/>
</dbReference>
<dbReference type="PRINTS" id="PR00119">
    <property type="entry name" value="CATATPASE"/>
</dbReference>
<keyword evidence="14" id="KW-1185">Reference proteome</keyword>
<dbReference type="Pfam" id="PF00122">
    <property type="entry name" value="E1-E2_ATPase"/>
    <property type="match status" value="1"/>
</dbReference>
<evidence type="ECO:0000256" key="10">
    <source>
        <dbReference type="ARBA" id="ARBA00023136"/>
    </source>
</evidence>
<evidence type="ECO:0000256" key="6">
    <source>
        <dbReference type="ARBA" id="ARBA00022840"/>
    </source>
</evidence>
<dbReference type="Gene3D" id="3.40.1110.10">
    <property type="entry name" value="Calcium-transporting ATPase, cytoplasmic domain N"/>
    <property type="match status" value="1"/>
</dbReference>
<evidence type="ECO:0000256" key="9">
    <source>
        <dbReference type="ARBA" id="ARBA00022989"/>
    </source>
</evidence>
<keyword evidence="4 11" id="KW-0479">Metal-binding</keyword>
<evidence type="ECO:0000259" key="12">
    <source>
        <dbReference type="Pfam" id="PF00122"/>
    </source>
</evidence>
<evidence type="ECO:0000256" key="4">
    <source>
        <dbReference type="ARBA" id="ARBA00022723"/>
    </source>
</evidence>
<dbReference type="InterPro" id="IPR023298">
    <property type="entry name" value="ATPase_P-typ_TM_dom_sf"/>
</dbReference>
<keyword evidence="6 11" id="KW-0067">ATP-binding</keyword>
<dbReference type="GO" id="GO:0005524">
    <property type="term" value="F:ATP binding"/>
    <property type="evidence" value="ECO:0007669"/>
    <property type="project" value="UniProtKB-UniRule"/>
</dbReference>
<keyword evidence="8" id="KW-1278">Translocase</keyword>
<comment type="similarity">
    <text evidence="2 11">Belongs to the cation transport ATPase (P-type) (TC 3.A.3) family. Type IB subfamily.</text>
</comment>
<dbReference type="InterPro" id="IPR008250">
    <property type="entry name" value="ATPase_P-typ_transduc_dom_A_sf"/>
</dbReference>
<dbReference type="NCBIfam" id="TIGR01525">
    <property type="entry name" value="ATPase-IB_hvy"/>
    <property type="match status" value="1"/>
</dbReference>
<dbReference type="SUPFAM" id="SSF56784">
    <property type="entry name" value="HAD-like"/>
    <property type="match status" value="1"/>
</dbReference>
<evidence type="ECO:0000313" key="14">
    <source>
        <dbReference type="Proteomes" id="UP000267469"/>
    </source>
</evidence>
<keyword evidence="5 11" id="KW-0547">Nucleotide-binding</keyword>
<dbReference type="Gene3D" id="1.20.1110.10">
    <property type="entry name" value="Calcium-transporting ATPase, transmembrane domain"/>
    <property type="match status" value="1"/>
</dbReference>
<dbReference type="OrthoDB" id="1521937at2"/>
<feature type="transmembrane region" description="Helical" evidence="11">
    <location>
        <begin position="26"/>
        <end position="45"/>
    </location>
</feature>
<dbReference type="Gene3D" id="3.40.50.1000">
    <property type="entry name" value="HAD superfamily/HAD-like"/>
    <property type="match status" value="1"/>
</dbReference>
<feature type="transmembrane region" description="Helical" evidence="11">
    <location>
        <begin position="51"/>
        <end position="68"/>
    </location>
</feature>